<dbReference type="Proteomes" id="UP001413721">
    <property type="component" value="Unassembled WGS sequence"/>
</dbReference>
<dbReference type="RefSeq" id="WP_345934868.1">
    <property type="nucleotide sequence ID" value="NZ_JBBKTV010000008.1"/>
</dbReference>
<organism evidence="2 3">
    <name type="scientific">Tistrella arctica</name>
    <dbReference type="NCBI Taxonomy" id="3133430"/>
    <lineage>
        <taxon>Bacteria</taxon>
        <taxon>Pseudomonadati</taxon>
        <taxon>Pseudomonadota</taxon>
        <taxon>Alphaproteobacteria</taxon>
        <taxon>Geminicoccales</taxon>
        <taxon>Geminicoccaceae</taxon>
        <taxon>Tistrella</taxon>
    </lineage>
</organism>
<feature type="region of interest" description="Disordered" evidence="1">
    <location>
        <begin position="148"/>
        <end position="167"/>
    </location>
</feature>
<feature type="compositionally biased region" description="Basic and acidic residues" evidence="1">
    <location>
        <begin position="148"/>
        <end position="158"/>
    </location>
</feature>
<dbReference type="EMBL" id="JBBKTW010000003">
    <property type="protein sequence ID" value="MEN2988571.1"/>
    <property type="molecule type" value="Genomic_DNA"/>
</dbReference>
<comment type="caution">
    <text evidence="2">The sequence shown here is derived from an EMBL/GenBank/DDBJ whole genome shotgun (WGS) entry which is preliminary data.</text>
</comment>
<reference evidence="2 3" key="1">
    <citation type="submission" date="2024-03" db="EMBL/GenBank/DDBJ databases">
        <title>High-quality draft genome sequencing of Tistrella sp. BH-R2-4.</title>
        <authorList>
            <person name="Dong C."/>
        </authorList>
    </citation>
    <scope>NUCLEOTIDE SEQUENCE [LARGE SCALE GENOMIC DNA]</scope>
    <source>
        <strain evidence="2 3">BH-R2-4</strain>
    </source>
</reference>
<accession>A0ABU9YIF1</accession>
<evidence type="ECO:0000313" key="3">
    <source>
        <dbReference type="Proteomes" id="UP001413721"/>
    </source>
</evidence>
<keyword evidence="3" id="KW-1185">Reference proteome</keyword>
<proteinExistence type="predicted"/>
<name>A0ABU9YIF1_9PROT</name>
<evidence type="ECO:0000256" key="1">
    <source>
        <dbReference type="SAM" id="MobiDB-lite"/>
    </source>
</evidence>
<evidence type="ECO:0000313" key="2">
    <source>
        <dbReference type="EMBL" id="MEN2988571.1"/>
    </source>
</evidence>
<sequence>MSGEQTIGRDTADGDHAAAMARAIPPQPAPAERLAMLRDRLQAARAVDCGMVHEQVVYAADGVTPVRADTAGTAAAFQRRPLCPMPLRAQRLSCSHTSARQTLGDALSLMMTQTAVADGQRRQRLGELMARFSKLDAAIGMIDHARGDAERDHARATERQLAGEPGAGEALDQALAQIARGRQEFTAALAALVALKQAVLAQIDDMLRQLPPPAGSDGQPARIGASTQSDHAIGASQPS</sequence>
<gene>
    <name evidence="2" type="ORF">WG926_09665</name>
</gene>
<feature type="compositionally biased region" description="Polar residues" evidence="1">
    <location>
        <begin position="225"/>
        <end position="239"/>
    </location>
</feature>
<protein>
    <submittedName>
        <fullName evidence="2">Uncharacterized protein</fullName>
    </submittedName>
</protein>
<feature type="region of interest" description="Disordered" evidence="1">
    <location>
        <begin position="209"/>
        <end position="239"/>
    </location>
</feature>